<evidence type="ECO:0000313" key="3">
    <source>
        <dbReference type="Proteomes" id="UP000231252"/>
    </source>
</evidence>
<feature type="domain" description="DNA polymerase III delta subunit-like C-terminal" evidence="1">
    <location>
        <begin position="119"/>
        <end position="218"/>
    </location>
</feature>
<evidence type="ECO:0000313" key="2">
    <source>
        <dbReference type="EMBL" id="PIS22682.1"/>
    </source>
</evidence>
<dbReference type="Pfam" id="PF21694">
    <property type="entry name" value="DNA_pol3_delta_C"/>
    <property type="match status" value="1"/>
</dbReference>
<dbReference type="SUPFAM" id="SSF48019">
    <property type="entry name" value="post-AAA+ oligomerization domain-like"/>
    <property type="match status" value="1"/>
</dbReference>
<sequence length="233" mass="26205">MLSLIYGTNQVAIRDFILKSAKEVKASTIKEYNLDDDTVGNVEATLQADIFGETALNVVDVSKILKAQLEKLFNLLKRYPTARVILVSSKDLELTSPLIKVVRAFKGKIIPATLARPKEVFRYLDDLFNKREQACYKSLQKLLEVDNDPIYILVMLQYQLKNIALAKFGLSHKLPHFQVSTANQQAKNFTEKQVLGLYELLFNYDAALKTGKIVPETVALLVTQKILGNADSL</sequence>
<name>A0A2H0XCR3_UNCKA</name>
<dbReference type="InterPro" id="IPR048466">
    <property type="entry name" value="DNA_pol3_delta-like_C"/>
</dbReference>
<dbReference type="Gene3D" id="1.20.272.10">
    <property type="match status" value="1"/>
</dbReference>
<dbReference type="Proteomes" id="UP000231252">
    <property type="component" value="Unassembled WGS sequence"/>
</dbReference>
<gene>
    <name evidence="2" type="ORF">COT50_00580</name>
</gene>
<dbReference type="EMBL" id="PEYU01000012">
    <property type="protein sequence ID" value="PIS22682.1"/>
    <property type="molecule type" value="Genomic_DNA"/>
</dbReference>
<dbReference type="AlphaFoldDB" id="A0A2H0XCR3"/>
<proteinExistence type="predicted"/>
<dbReference type="InterPro" id="IPR008921">
    <property type="entry name" value="DNA_pol3_clamp-load_cplx_C"/>
</dbReference>
<comment type="caution">
    <text evidence="2">The sequence shown here is derived from an EMBL/GenBank/DDBJ whole genome shotgun (WGS) entry which is preliminary data.</text>
</comment>
<organism evidence="2 3">
    <name type="scientific">candidate division WWE3 bacterium CG08_land_8_20_14_0_20_41_10</name>
    <dbReference type="NCBI Taxonomy" id="1975085"/>
    <lineage>
        <taxon>Bacteria</taxon>
        <taxon>Katanobacteria</taxon>
    </lineage>
</organism>
<protein>
    <recommendedName>
        <fullName evidence="1">DNA polymerase III delta subunit-like C-terminal domain-containing protein</fullName>
    </recommendedName>
</protein>
<dbReference type="GO" id="GO:0003677">
    <property type="term" value="F:DNA binding"/>
    <property type="evidence" value="ECO:0007669"/>
    <property type="project" value="InterPro"/>
</dbReference>
<evidence type="ECO:0000259" key="1">
    <source>
        <dbReference type="Pfam" id="PF21694"/>
    </source>
</evidence>
<dbReference type="GO" id="GO:0006260">
    <property type="term" value="P:DNA replication"/>
    <property type="evidence" value="ECO:0007669"/>
    <property type="project" value="InterPro"/>
</dbReference>
<reference evidence="3" key="1">
    <citation type="submission" date="2017-09" db="EMBL/GenBank/DDBJ databases">
        <title>Depth-based differentiation of microbial function through sediment-hosted aquifers and enrichment of novel symbionts in the deep terrestrial subsurface.</title>
        <authorList>
            <person name="Probst A.J."/>
            <person name="Ladd B."/>
            <person name="Jarett J.K."/>
            <person name="Geller-Mcgrath D.E."/>
            <person name="Sieber C.M.K."/>
            <person name="Emerson J.B."/>
            <person name="Anantharaman K."/>
            <person name="Thomas B.C."/>
            <person name="Malmstrom R."/>
            <person name="Stieglmeier M."/>
            <person name="Klingl A."/>
            <person name="Woyke T."/>
            <person name="Ryan C.M."/>
            <person name="Banfield J.F."/>
        </authorList>
    </citation>
    <scope>NUCLEOTIDE SEQUENCE [LARGE SCALE GENOMIC DNA]</scope>
</reference>
<accession>A0A2H0XCR3</accession>